<keyword evidence="2" id="KW-1003">Cell membrane</keyword>
<protein>
    <submittedName>
        <fullName evidence="8">MFS transporter</fullName>
    </submittedName>
</protein>
<keyword evidence="9" id="KW-1185">Reference proteome</keyword>
<dbReference type="InterPro" id="IPR036259">
    <property type="entry name" value="MFS_trans_sf"/>
</dbReference>
<feature type="transmembrane region" description="Helical" evidence="6">
    <location>
        <begin position="279"/>
        <end position="297"/>
    </location>
</feature>
<feature type="transmembrane region" description="Helical" evidence="6">
    <location>
        <begin position="12"/>
        <end position="28"/>
    </location>
</feature>
<feature type="transmembrane region" description="Helical" evidence="6">
    <location>
        <begin position="79"/>
        <end position="104"/>
    </location>
</feature>
<feature type="transmembrane region" description="Helical" evidence="6">
    <location>
        <begin position="48"/>
        <end position="70"/>
    </location>
</feature>
<dbReference type="OrthoDB" id="7375466at2"/>
<dbReference type="GO" id="GO:0022857">
    <property type="term" value="F:transmembrane transporter activity"/>
    <property type="evidence" value="ECO:0007669"/>
    <property type="project" value="InterPro"/>
</dbReference>
<feature type="transmembrane region" description="Helical" evidence="6">
    <location>
        <begin position="140"/>
        <end position="160"/>
    </location>
</feature>
<dbReference type="PROSITE" id="PS50850">
    <property type="entry name" value="MFS"/>
    <property type="match status" value="1"/>
</dbReference>
<keyword evidence="5 6" id="KW-0472">Membrane</keyword>
<dbReference type="SUPFAM" id="SSF103473">
    <property type="entry name" value="MFS general substrate transporter"/>
    <property type="match status" value="1"/>
</dbReference>
<dbReference type="RefSeq" id="WP_124973693.1">
    <property type="nucleotide sequence ID" value="NZ_RQVS01000017.1"/>
</dbReference>
<evidence type="ECO:0000256" key="1">
    <source>
        <dbReference type="ARBA" id="ARBA00004651"/>
    </source>
</evidence>
<dbReference type="PANTHER" id="PTHR43124">
    <property type="entry name" value="PURINE EFFLUX PUMP PBUE"/>
    <property type="match status" value="1"/>
</dbReference>
<dbReference type="InterPro" id="IPR011701">
    <property type="entry name" value="MFS"/>
</dbReference>
<dbReference type="PANTHER" id="PTHR43124:SF3">
    <property type="entry name" value="CHLORAMPHENICOL EFFLUX PUMP RV0191"/>
    <property type="match status" value="1"/>
</dbReference>
<comment type="subcellular location">
    <subcellularLocation>
        <location evidence="1">Cell membrane</location>
        <topology evidence="1">Multi-pass membrane protein</topology>
    </subcellularLocation>
</comment>
<dbReference type="Pfam" id="PF07690">
    <property type="entry name" value="MFS_1"/>
    <property type="match status" value="1"/>
</dbReference>
<feature type="transmembrane region" description="Helical" evidence="6">
    <location>
        <begin position="166"/>
        <end position="186"/>
    </location>
</feature>
<dbReference type="Proteomes" id="UP000274391">
    <property type="component" value="Unassembled WGS sequence"/>
</dbReference>
<reference evidence="8 9" key="1">
    <citation type="submission" date="2018-11" db="EMBL/GenBank/DDBJ databases">
        <title>YIM 102482-1 draft genome.</title>
        <authorList>
            <person name="Li G."/>
            <person name="Jiang Y."/>
        </authorList>
    </citation>
    <scope>NUCLEOTIDE SEQUENCE [LARGE SCALE GENOMIC DNA]</scope>
    <source>
        <strain evidence="8 9">YIM 102482-1</strain>
    </source>
</reference>
<evidence type="ECO:0000256" key="3">
    <source>
        <dbReference type="ARBA" id="ARBA00022692"/>
    </source>
</evidence>
<evidence type="ECO:0000256" key="2">
    <source>
        <dbReference type="ARBA" id="ARBA00022475"/>
    </source>
</evidence>
<evidence type="ECO:0000259" key="7">
    <source>
        <dbReference type="PROSITE" id="PS50850"/>
    </source>
</evidence>
<feature type="transmembrane region" description="Helical" evidence="6">
    <location>
        <begin position="251"/>
        <end position="272"/>
    </location>
</feature>
<keyword evidence="4 6" id="KW-1133">Transmembrane helix</keyword>
<dbReference type="GO" id="GO:0005886">
    <property type="term" value="C:plasma membrane"/>
    <property type="evidence" value="ECO:0007669"/>
    <property type="project" value="UniProtKB-SubCell"/>
</dbReference>
<feature type="domain" description="Major facilitator superfamily (MFS) profile" evidence="7">
    <location>
        <begin position="12"/>
        <end position="395"/>
    </location>
</feature>
<name>A0A3P3VV19_9MICO</name>
<feature type="transmembrane region" description="Helical" evidence="6">
    <location>
        <begin position="110"/>
        <end position="128"/>
    </location>
</feature>
<feature type="transmembrane region" description="Helical" evidence="6">
    <location>
        <begin position="303"/>
        <end position="328"/>
    </location>
</feature>
<evidence type="ECO:0000256" key="5">
    <source>
        <dbReference type="ARBA" id="ARBA00023136"/>
    </source>
</evidence>
<feature type="transmembrane region" description="Helical" evidence="6">
    <location>
        <begin position="340"/>
        <end position="361"/>
    </location>
</feature>
<evidence type="ECO:0000256" key="6">
    <source>
        <dbReference type="SAM" id="Phobius"/>
    </source>
</evidence>
<proteinExistence type="predicted"/>
<dbReference type="Gene3D" id="1.20.1250.20">
    <property type="entry name" value="MFS general substrate transporter like domains"/>
    <property type="match status" value="1"/>
</dbReference>
<gene>
    <name evidence="8" type="ORF">EG850_11725</name>
</gene>
<evidence type="ECO:0000313" key="9">
    <source>
        <dbReference type="Proteomes" id="UP000274391"/>
    </source>
</evidence>
<feature type="transmembrane region" description="Helical" evidence="6">
    <location>
        <begin position="373"/>
        <end position="391"/>
    </location>
</feature>
<dbReference type="EMBL" id="RQVS01000017">
    <property type="protein sequence ID" value="RRJ85818.1"/>
    <property type="molecule type" value="Genomic_DNA"/>
</dbReference>
<comment type="caution">
    <text evidence="8">The sequence shown here is derived from an EMBL/GenBank/DDBJ whole genome shotgun (WGS) entry which is preliminary data.</text>
</comment>
<evidence type="ECO:0000313" key="8">
    <source>
        <dbReference type="EMBL" id="RRJ85818.1"/>
    </source>
</evidence>
<sequence length="406" mass="42381">MAALSRLRSDLPWIAAVLGGIAAGMHMWKVSPFVPVLRGDFVISLTDAGLLIAVVQLAGVLGGLLFGILIESLGVRRSIVIGLVSLTVASVIGGFVDSFAWLLALRALESFGYMLTIVSAPALVRRVAETHRLTTAMGWWASYQGLASGLTLASAALFVGVVSWQVWWLGTAAVSAAAVALILLVVPADEPHPQRRTARDVFGALRRTVSFPAPWLVGITFTSYALSWIAVIGFLPTVYDAAGIDPRTAGLLTAFASAVNIVGAFVGAYLIRTKLGPRGVVWIGAAAMGVGGWVVFASNAPFAVTYIAVSLFSAVGGLIPAVLTRLAVESAPASGSLPIALGLVQQLANLGMFIGPIIAGLVVDLSGTWSHSWLINVIAAAFGATLIVFATNHRFGVSWRRPESGE</sequence>
<dbReference type="InterPro" id="IPR050189">
    <property type="entry name" value="MFS_Efflux_Transporters"/>
</dbReference>
<dbReference type="InterPro" id="IPR020846">
    <property type="entry name" value="MFS_dom"/>
</dbReference>
<keyword evidence="3 6" id="KW-0812">Transmembrane</keyword>
<accession>A0A3P3VV19</accession>
<organism evidence="8 9">
    <name type="scientific">Gulosibacter macacae</name>
    <dbReference type="NCBI Taxonomy" id="2488791"/>
    <lineage>
        <taxon>Bacteria</taxon>
        <taxon>Bacillati</taxon>
        <taxon>Actinomycetota</taxon>
        <taxon>Actinomycetes</taxon>
        <taxon>Micrococcales</taxon>
        <taxon>Microbacteriaceae</taxon>
        <taxon>Gulosibacter</taxon>
    </lineage>
</organism>
<feature type="transmembrane region" description="Helical" evidence="6">
    <location>
        <begin position="215"/>
        <end position="239"/>
    </location>
</feature>
<dbReference type="AlphaFoldDB" id="A0A3P3VV19"/>
<evidence type="ECO:0000256" key="4">
    <source>
        <dbReference type="ARBA" id="ARBA00022989"/>
    </source>
</evidence>